<comment type="caution">
    <text evidence="1">The sequence shown here is derived from an EMBL/GenBank/DDBJ whole genome shotgun (WGS) entry which is preliminary data.</text>
</comment>
<accession>A0A5M3Q3I6</accession>
<dbReference type="Proteomes" id="UP000387223">
    <property type="component" value="Unassembled WGS sequence"/>
</dbReference>
<organism evidence="1 2">
    <name type="scientific">Marinobacter salsuginis</name>
    <dbReference type="NCBI Taxonomy" id="418719"/>
    <lineage>
        <taxon>Bacteria</taxon>
        <taxon>Pseudomonadati</taxon>
        <taxon>Pseudomonadota</taxon>
        <taxon>Gammaproteobacteria</taxon>
        <taxon>Pseudomonadales</taxon>
        <taxon>Marinobacteraceae</taxon>
        <taxon>Marinobacter</taxon>
    </lineage>
</organism>
<evidence type="ECO:0000313" key="1">
    <source>
        <dbReference type="EMBL" id="GBO89210.1"/>
    </source>
</evidence>
<reference evidence="1 2" key="1">
    <citation type="journal article" date="2019" name="J. Gen. Appl. Microbiol.">
        <title>Aerobic degradation of cis-dichloroethene by the marine bacterium Marinobacter salsuginis strain 5N-3.</title>
        <authorList>
            <person name="Inoue Y."/>
            <person name="Fukunaga Y."/>
            <person name="Katsumata H."/>
            <person name="Ohji S."/>
            <person name="Hosoyama A."/>
            <person name="Mori K."/>
            <person name="Ando K."/>
        </authorList>
    </citation>
    <scope>NUCLEOTIDE SEQUENCE [LARGE SCALE GENOMIC DNA]</scope>
    <source>
        <strain evidence="1 2">NBRC 109114</strain>
    </source>
</reference>
<evidence type="ECO:0000313" key="2">
    <source>
        <dbReference type="Proteomes" id="UP000387223"/>
    </source>
</evidence>
<name>A0A5M3Q3I6_9GAMM</name>
<sequence length="160" mass="18000">MKTLQDLFRHYQIANERVDQEVLRLRYEGVDEGFEKHLTSILPESEYPCDWVTMLARPVAEQIKEAGGFQRVEVLGPMGIGARVSFHCYKNADDQIEDIQVLTVEPCLSDNSESPLSYVDFKTNTGRYAPGTTGEANGLNHPSVPIDPRTSGHGWLQYLS</sequence>
<dbReference type="RefSeq" id="WP_136631085.1">
    <property type="nucleotide sequence ID" value="NZ_BGZI01000020.1"/>
</dbReference>
<gene>
    <name evidence="1" type="ORF">MSSD14B_28780</name>
</gene>
<protein>
    <submittedName>
        <fullName evidence="1">Uncharacterized protein</fullName>
    </submittedName>
</protein>
<proteinExistence type="predicted"/>
<dbReference type="AlphaFoldDB" id="A0A5M3Q3I6"/>
<dbReference type="EMBL" id="BGZI01000020">
    <property type="protein sequence ID" value="GBO89210.1"/>
    <property type="molecule type" value="Genomic_DNA"/>
</dbReference>